<proteinExistence type="predicted"/>
<dbReference type="EMBL" id="CM045866">
    <property type="protein sequence ID" value="KAI7961739.1"/>
    <property type="molecule type" value="Genomic_DNA"/>
</dbReference>
<evidence type="ECO:0000313" key="2">
    <source>
        <dbReference type="Proteomes" id="UP001060170"/>
    </source>
</evidence>
<accession>A0ACC0EVG0</accession>
<name>A0ACC0EVG0_9BASI</name>
<dbReference type="Proteomes" id="UP001060170">
    <property type="component" value="Chromosome 2"/>
</dbReference>
<evidence type="ECO:0000313" key="1">
    <source>
        <dbReference type="EMBL" id="KAI7961739.1"/>
    </source>
</evidence>
<reference evidence="1 2" key="3">
    <citation type="journal article" date="2022" name="Microbiol. Spectr.">
        <title>Folding features and dynamics of 3D genome architecture in plant fungal pathogens.</title>
        <authorList>
            <person name="Xia C."/>
        </authorList>
    </citation>
    <scope>NUCLEOTIDE SEQUENCE [LARGE SCALE GENOMIC DNA]</scope>
    <source>
        <strain evidence="1 2">93-210</strain>
    </source>
</reference>
<protein>
    <submittedName>
        <fullName evidence="1">Uncharacterized protein</fullName>
    </submittedName>
</protein>
<gene>
    <name evidence="1" type="ORF">MJO28_002228</name>
</gene>
<sequence length="416" mass="47409">MIHNLKVSDDINDTSRRSFEKVVRDIGYNRKEASDLIAPSSAHHPPDMRLTHYTSNVYLSVCLIPQILVAMRGVTLKVDVSRGSIREGPRISLSSTADTSVSSKPPTSDLGAIFRKKVDTISDDLFSKHKDASRKGNALEAPLRDLGAIFHRKVKTRSDDLDNKHKHAWYQVNALGKSPRDLGAIFHEQVNMALDDLINKHVDALYKGNDLEAALPERLSLEGHAFFDIFPRIFTLRASYLRRFNQRQKDKFDQLFETPSLTPEFHDTIGKVDELCSCIWSQPPDSWYSIKEELPKVSMQLQRALYARFPAETATLMREGKELPMAHSSPQIREIHQKLDEFDRWEMQDAQEHIGDILEMFCHEIYSNQEDFISQVDLIRWYTSVSDSEDSPIASAFGHGGGPWEMLSHFDGPETV</sequence>
<comment type="caution">
    <text evidence="1">The sequence shown here is derived from an EMBL/GenBank/DDBJ whole genome shotgun (WGS) entry which is preliminary data.</text>
</comment>
<reference evidence="2" key="2">
    <citation type="journal article" date="2018" name="Mol. Plant Microbe Interact.">
        <title>Genome sequence resources for the wheat stripe rust pathogen (Puccinia striiformis f. sp. tritici) and the barley stripe rust pathogen (Puccinia striiformis f. sp. hordei).</title>
        <authorList>
            <person name="Xia C."/>
            <person name="Wang M."/>
            <person name="Yin C."/>
            <person name="Cornejo O.E."/>
            <person name="Hulbert S.H."/>
            <person name="Chen X."/>
        </authorList>
    </citation>
    <scope>NUCLEOTIDE SEQUENCE [LARGE SCALE GENOMIC DNA]</scope>
    <source>
        <strain evidence="2">93-210</strain>
    </source>
</reference>
<organism evidence="1 2">
    <name type="scientific">Puccinia striiformis f. sp. tritici</name>
    <dbReference type="NCBI Taxonomy" id="168172"/>
    <lineage>
        <taxon>Eukaryota</taxon>
        <taxon>Fungi</taxon>
        <taxon>Dikarya</taxon>
        <taxon>Basidiomycota</taxon>
        <taxon>Pucciniomycotina</taxon>
        <taxon>Pucciniomycetes</taxon>
        <taxon>Pucciniales</taxon>
        <taxon>Pucciniaceae</taxon>
        <taxon>Puccinia</taxon>
    </lineage>
</organism>
<keyword evidence="2" id="KW-1185">Reference proteome</keyword>
<reference evidence="2" key="1">
    <citation type="journal article" date="2018" name="BMC Genomics">
        <title>Genomic insights into host adaptation between the wheat stripe rust pathogen (Puccinia striiformis f. sp. tritici) and the barley stripe rust pathogen (Puccinia striiformis f. sp. hordei).</title>
        <authorList>
            <person name="Xia C."/>
            <person name="Wang M."/>
            <person name="Yin C."/>
            <person name="Cornejo O.E."/>
            <person name="Hulbert S.H."/>
            <person name="Chen X."/>
        </authorList>
    </citation>
    <scope>NUCLEOTIDE SEQUENCE [LARGE SCALE GENOMIC DNA]</scope>
    <source>
        <strain evidence="2">93-210</strain>
    </source>
</reference>